<protein>
    <submittedName>
        <fullName evidence="1">Uncharacterized protein</fullName>
    </submittedName>
</protein>
<accession>A0A0F6ID49</accession>
<name>A0A0F6ID49_LEPIR</name>
<dbReference type="Proteomes" id="UP000012164">
    <property type="component" value="Unassembled WGS sequence"/>
</dbReference>
<reference evidence="1 2" key="1">
    <citation type="submission" date="2013-01" db="EMBL/GenBank/DDBJ databases">
        <authorList>
            <person name="Harkins D.M."/>
            <person name="Durkin A.S."/>
            <person name="Brinkac L.M."/>
            <person name="Haft D.H."/>
            <person name="Selengut J.D."/>
            <person name="Sanka R."/>
            <person name="DePew J."/>
            <person name="Purushe J."/>
            <person name="Peacock S.J."/>
            <person name="Thaipadungpanit J."/>
            <person name="Wuthiekanun V.W."/>
            <person name="Day N.P."/>
            <person name="Vinetz J.M."/>
            <person name="Sutton G.G."/>
            <person name="Nierman W.C."/>
            <person name="Fouts D.E."/>
        </authorList>
    </citation>
    <scope>NUCLEOTIDE SEQUENCE [LARGE SCALE GENOMIC DNA]</scope>
    <source>
        <strain evidence="1 2">FPW1039</strain>
    </source>
</reference>
<evidence type="ECO:0000313" key="2">
    <source>
        <dbReference type="Proteomes" id="UP000012164"/>
    </source>
</evidence>
<sequence length="42" mass="4464">MGNAAEDACLEGVTSIQRACASLVAYSSIEGTNEVRRWAEGF</sequence>
<dbReference type="EMBL" id="AKWR02000143">
    <property type="protein sequence ID" value="EMJ35974.1"/>
    <property type="molecule type" value="Genomic_DNA"/>
</dbReference>
<gene>
    <name evidence="1" type="ORF">LEP1GSC079_0318</name>
</gene>
<evidence type="ECO:0000313" key="1">
    <source>
        <dbReference type="EMBL" id="EMJ35974.1"/>
    </source>
</evidence>
<proteinExistence type="predicted"/>
<comment type="caution">
    <text evidence="1">The sequence shown here is derived from an EMBL/GenBank/DDBJ whole genome shotgun (WGS) entry which is preliminary data.</text>
</comment>
<organism evidence="1 2">
    <name type="scientific">Leptospira interrogans str. FPW1039</name>
    <dbReference type="NCBI Taxonomy" id="1193040"/>
    <lineage>
        <taxon>Bacteria</taxon>
        <taxon>Pseudomonadati</taxon>
        <taxon>Spirochaetota</taxon>
        <taxon>Spirochaetia</taxon>
        <taxon>Leptospirales</taxon>
        <taxon>Leptospiraceae</taxon>
        <taxon>Leptospira</taxon>
    </lineage>
</organism>
<dbReference type="AlphaFoldDB" id="A0A0F6ID49"/>